<dbReference type="GO" id="GO:0030991">
    <property type="term" value="C:intraciliary transport particle A"/>
    <property type="evidence" value="ECO:0007669"/>
    <property type="project" value="TreeGrafter"/>
</dbReference>
<dbReference type="Gene3D" id="1.25.40.10">
    <property type="entry name" value="Tetratricopeptide repeat domain"/>
    <property type="match status" value="7"/>
</dbReference>
<evidence type="ECO:0000256" key="4">
    <source>
        <dbReference type="PROSITE-ProRule" id="PRU00339"/>
    </source>
</evidence>
<dbReference type="GO" id="GO:0035721">
    <property type="term" value="P:intraciliary retrograde transport"/>
    <property type="evidence" value="ECO:0007669"/>
    <property type="project" value="TreeGrafter"/>
</dbReference>
<dbReference type="FunFam" id="1.25.40.10:FF:000197">
    <property type="entry name" value="Tetratricopeptide repeat domain 21B"/>
    <property type="match status" value="1"/>
</dbReference>
<dbReference type="Pfam" id="PF25063">
    <property type="entry name" value="ARM_TT21_C"/>
    <property type="match status" value="1"/>
</dbReference>
<feature type="domain" description="Tetratricopeptide repeat protein 21A/21B fourth ARM" evidence="9">
    <location>
        <begin position="761"/>
        <end position="915"/>
    </location>
</feature>
<dbReference type="Pfam" id="PF25060">
    <property type="entry name" value="ARM_TT21_2nd"/>
    <property type="match status" value="1"/>
</dbReference>
<dbReference type="Pfam" id="PF13181">
    <property type="entry name" value="TPR_8"/>
    <property type="match status" value="1"/>
</dbReference>
<dbReference type="InterPro" id="IPR056835">
    <property type="entry name" value="ARM_TT21_5th"/>
</dbReference>
<proteinExistence type="inferred from homology"/>
<evidence type="ECO:0000259" key="8">
    <source>
        <dbReference type="Pfam" id="PF25064"/>
    </source>
</evidence>
<dbReference type="InterPro" id="IPR056833">
    <property type="entry name" value="ARM_TT21_N"/>
</dbReference>
<dbReference type="InterPro" id="IPR056832">
    <property type="entry name" value="ARM_TT21_2nd"/>
</dbReference>
<comment type="similarity">
    <text evidence="1">Belongs to the TTC21 family.</text>
</comment>
<dbReference type="PROSITE" id="PS50293">
    <property type="entry name" value="TPR_REGION"/>
    <property type="match status" value="1"/>
</dbReference>
<dbReference type="SMART" id="SM00028">
    <property type="entry name" value="TPR"/>
    <property type="match status" value="14"/>
</dbReference>
<dbReference type="Pfam" id="PF25058">
    <property type="entry name" value="ARM_TT21"/>
    <property type="match status" value="1"/>
</dbReference>
<feature type="repeat" description="TPR" evidence="4">
    <location>
        <begin position="957"/>
        <end position="990"/>
    </location>
</feature>
<evidence type="ECO:0000259" key="6">
    <source>
        <dbReference type="Pfam" id="PF25062"/>
    </source>
</evidence>
<dbReference type="InterPro" id="IPR056836">
    <property type="entry name" value="ARM_TT21_4th"/>
</dbReference>
<feature type="domain" description="Tetratricopeptide repeat protein 21A/21B second ARM" evidence="5">
    <location>
        <begin position="270"/>
        <end position="541"/>
    </location>
</feature>
<evidence type="ECO:0008006" key="12">
    <source>
        <dbReference type="Google" id="ProtNLM"/>
    </source>
</evidence>
<dbReference type="InterPro" id="IPR019734">
    <property type="entry name" value="TPR_rpt"/>
</dbReference>
<feature type="domain" description="Tetratricopeptide repeat protein 21A/21B N-terminal ARM repeat" evidence="6">
    <location>
        <begin position="12"/>
        <end position="232"/>
    </location>
</feature>
<evidence type="ECO:0000259" key="5">
    <source>
        <dbReference type="Pfam" id="PF25060"/>
    </source>
</evidence>
<dbReference type="InterPro" id="IPR011990">
    <property type="entry name" value="TPR-like_helical_dom_sf"/>
</dbReference>
<keyword evidence="2" id="KW-0677">Repeat</keyword>
<evidence type="ECO:0000256" key="1">
    <source>
        <dbReference type="ARBA" id="ARBA00010935"/>
    </source>
</evidence>
<feature type="repeat" description="TPR" evidence="4">
    <location>
        <begin position="110"/>
        <end position="143"/>
    </location>
</feature>
<feature type="domain" description="Tetratricopeptide repeat protein 21A/21B fifth ARM repeats" evidence="8">
    <location>
        <begin position="958"/>
        <end position="1073"/>
    </location>
</feature>
<dbReference type="EMBL" id="CAXITT010000075">
    <property type="protein sequence ID" value="CAL1530770.1"/>
    <property type="molecule type" value="Genomic_DNA"/>
</dbReference>
<dbReference type="SUPFAM" id="SSF48452">
    <property type="entry name" value="TPR-like"/>
    <property type="match status" value="4"/>
</dbReference>
<dbReference type="GO" id="GO:0005929">
    <property type="term" value="C:cilium"/>
    <property type="evidence" value="ECO:0007669"/>
    <property type="project" value="GOC"/>
</dbReference>
<organism evidence="10 11">
    <name type="scientific">Lymnaea stagnalis</name>
    <name type="common">Great pond snail</name>
    <name type="synonym">Helix stagnalis</name>
    <dbReference type="NCBI Taxonomy" id="6523"/>
    <lineage>
        <taxon>Eukaryota</taxon>
        <taxon>Metazoa</taxon>
        <taxon>Spiralia</taxon>
        <taxon>Lophotrochozoa</taxon>
        <taxon>Mollusca</taxon>
        <taxon>Gastropoda</taxon>
        <taxon>Heterobranchia</taxon>
        <taxon>Euthyneura</taxon>
        <taxon>Panpulmonata</taxon>
        <taxon>Hygrophila</taxon>
        <taxon>Lymnaeoidea</taxon>
        <taxon>Lymnaeidae</taxon>
        <taxon>Lymnaea</taxon>
    </lineage>
</organism>
<dbReference type="InterPro" id="IPR056834">
    <property type="entry name" value="ARM_TT21_C"/>
</dbReference>
<dbReference type="Pfam" id="PF25064">
    <property type="entry name" value="ARM_TT21_5th"/>
    <property type="match status" value="1"/>
</dbReference>
<feature type="repeat" description="TPR" evidence="4">
    <location>
        <begin position="725"/>
        <end position="758"/>
    </location>
</feature>
<evidence type="ECO:0000256" key="2">
    <source>
        <dbReference type="ARBA" id="ARBA00022737"/>
    </source>
</evidence>
<keyword evidence="11" id="KW-1185">Reference proteome</keyword>
<name>A0AAV2HBT9_LYMST</name>
<feature type="domain" description="Tetratricopeptide repeat protein 21A/21B C-terminal ARM" evidence="7">
    <location>
        <begin position="1111"/>
        <end position="1335"/>
    </location>
</feature>
<dbReference type="PROSITE" id="PS50005">
    <property type="entry name" value="TPR"/>
    <property type="match status" value="4"/>
</dbReference>
<comment type="caution">
    <text evidence="10">The sequence shown here is derived from an EMBL/GenBank/DDBJ whole genome shotgun (WGS) entry which is preliminary data.</text>
</comment>
<dbReference type="FunFam" id="1.25.40.10:FF:000245">
    <property type="entry name" value="Tetratricopeptide repeat domain 21B"/>
    <property type="match status" value="1"/>
</dbReference>
<evidence type="ECO:0000259" key="9">
    <source>
        <dbReference type="Pfam" id="PF25068"/>
    </source>
</evidence>
<accession>A0AAV2HBT9</accession>
<dbReference type="Pfam" id="PF25062">
    <property type="entry name" value="ARM_TT21_N"/>
    <property type="match status" value="1"/>
</dbReference>
<feature type="repeat" description="TPR" evidence="4">
    <location>
        <begin position="1221"/>
        <end position="1254"/>
    </location>
</feature>
<reference evidence="10 11" key="1">
    <citation type="submission" date="2024-04" db="EMBL/GenBank/DDBJ databases">
        <authorList>
            <consortium name="Genoscope - CEA"/>
            <person name="William W."/>
        </authorList>
    </citation>
    <scope>NUCLEOTIDE SEQUENCE [LARGE SCALE GENOMIC DNA]</scope>
</reference>
<protein>
    <recommendedName>
        <fullName evidence="12">Tetratricopeptide repeat protein 21B</fullName>
    </recommendedName>
</protein>
<dbReference type="FunFam" id="1.25.40.10:FF:000219">
    <property type="entry name" value="Tetratricopeptide repeat domain 21B"/>
    <property type="match status" value="1"/>
</dbReference>
<gene>
    <name evidence="10" type="ORF">GSLYS_00004895001</name>
</gene>
<dbReference type="Pfam" id="PF25068">
    <property type="entry name" value="ARM_TT21_4th"/>
    <property type="match status" value="1"/>
</dbReference>
<dbReference type="PANTHER" id="PTHR14699">
    <property type="entry name" value="STI2 PROTEIN-RELATED"/>
    <property type="match status" value="1"/>
</dbReference>
<evidence type="ECO:0000313" key="11">
    <source>
        <dbReference type="Proteomes" id="UP001497497"/>
    </source>
</evidence>
<evidence type="ECO:0000259" key="7">
    <source>
        <dbReference type="Pfam" id="PF25063"/>
    </source>
</evidence>
<sequence>MAEADPVTLAKINYYCQAGYFGHMEASATEGLQRYGNDPILKFFVAFAKVLQNRVQEGMRELEVLKDKRDVNLCATMALMLAHRKSQTMDREAVQVLDAKLKEERKQAGELGLYFAGLFLFNTGKYEKAREYIDRMLKMAPQNQDGLTMKGWIEIMSGREAKRAFKFFEEALANGSRNVNALFGKAKFFELKHNYSGALEVINQVVVSQPNFLPAFVEKMKLQLALQDWDQTLETALRAEKVDIHCVEAMEYQIVHALCRDGNYAEAASKIADLITSLDRVESQSGQLYLHMAQVFSKLCGRNHLVLQQTQVLIERAVSLDGNNADFVNEMGYQLMMQGKVKEAMKCHRNAMQLDETSVLALTGIISCQLLQGHIDEAAQQLEFLNEIQQSIGRSAELAYLSAVLAMKKGKGPDKAMELLNEAIELHFAGLKGLPLGINYYCKLNPDFLLQVIKDYLQFGPQVPVSSGQPISPVLKRCHQVLDPLTRAVPGLMDGLFLIAKVKFLAGDVTAAQSTLQHCLDQDATFSDAHILMAQIHLSQNNFKMANQSLEVGLSYNFQVRDHPLYHLILARILKKQGNMADAIKTLQMAMALPGVKKTGARVDSAKKSKVENIGVNDRVSVFLELAEAHRLQNEQHEAAKVMQDAINEFQGTPEEVRILIANADLSLARGDVEMALGMLRNITPDQPYFVEAREKMADIYLNHRKDKKLYASCYRELVDKHPSTQTSLLLGDAYMSIQEPDKAIEVYESALKLNPKDAALAKRIGQALVKTHNYGKAINYYEVSLKSGGQAMLRQVPSKFSLNFLLRQFDKAEKVLKQALEQDGQDLETMMEHTRYLMLLAKVHTQVEKLDESQSILQRARDMQARVLKRVQVEQPDAIHDQKELAASICSQLADHAANQRDTDTAIKFYKEALVYSENDSKVSCLDLAGLYLMSEDLDACQHQLMTLLKNDSDNDSATIMLADLMFRRNEYDSAMYHFRQLLNTKPDNYEALARLVDLMRRAGKLDEVPKFLDEAKSASSRASLEAGFSYCKGLYEWYSGNPTEALKHFNKARKDSDWGNSAIYNMIEICLNPDSETIGGEVFASVEGDSAQNTMDKDKADTEMMAVRTAEKLLKEVKPKPGDIRPTILENMALIATKQKANVERALNSFMEICSGEQAAPEGQGSAHAEGGSRKREHVGALYGMAAAYMVLKQMPRARNQLKRISKSPWTIQDAEDLEKSWLLLADIYIQSGKYDMAGELLKRCLQFNKSCCKAYEYSGFIFEKEQSYKDASNSYENAWKYGNKNNPVIGYKLAFNYMKARRFVDAIDICHHVLNSHPNYPKIRKDILEKARQSIRV</sequence>
<dbReference type="InterPro" id="IPR040364">
    <property type="entry name" value="TTC21A/TTC21B"/>
</dbReference>
<dbReference type="PANTHER" id="PTHR14699:SF0">
    <property type="entry name" value="TETRATRICOPEPTIDE REPEAT PROTEIN 21 HOMOLOG"/>
    <property type="match status" value="1"/>
</dbReference>
<dbReference type="Proteomes" id="UP001497497">
    <property type="component" value="Unassembled WGS sequence"/>
</dbReference>
<evidence type="ECO:0000256" key="3">
    <source>
        <dbReference type="ARBA" id="ARBA00022803"/>
    </source>
</evidence>
<dbReference type="GO" id="GO:0061512">
    <property type="term" value="P:protein localization to cilium"/>
    <property type="evidence" value="ECO:0007669"/>
    <property type="project" value="TreeGrafter"/>
</dbReference>
<evidence type="ECO:0000313" key="10">
    <source>
        <dbReference type="EMBL" id="CAL1530770.1"/>
    </source>
</evidence>
<keyword evidence="3 4" id="KW-0802">TPR repeat</keyword>